<name>A0A6J4H5D0_9BACT</name>
<dbReference type="EMBL" id="CADCTO010000015">
    <property type="protein sequence ID" value="CAA9213542.1"/>
    <property type="molecule type" value="Genomic_DNA"/>
</dbReference>
<sequence length="267" mass="28542">MISLRLKGTTAGLCLLAALLLVGAGGARGQEEHEVSLPELPVLPEIQELQVSCLAPLKVEVRLAVSQGRNQKPREKTAVAEANAWTVWSVPVQSGSGGGGGGGGYGYGTYDSRPRETKTTVTNRMTVLASQDTKAPAALLTPAGTVFFVTSGPRPSAEQLEQFRQTVFTPGATPGAPGVFRYWLEMDGEVAVSIVPRQGNRGRPVWTTTQKNLKRGMNELSWDGKSGRKADLAPGFYEARFVGKARSGTPRQVYAFAVYLQVAPRTP</sequence>
<dbReference type="AlphaFoldDB" id="A0A6J4H5D0"/>
<gene>
    <name evidence="1" type="ORF">AVDCRST_MAG63-100</name>
</gene>
<dbReference type="Gene3D" id="2.60.40.4070">
    <property type="match status" value="1"/>
</dbReference>
<evidence type="ECO:0000313" key="1">
    <source>
        <dbReference type="EMBL" id="CAA9213542.1"/>
    </source>
</evidence>
<organism evidence="1">
    <name type="scientific">uncultured Armatimonadetes bacterium</name>
    <dbReference type="NCBI Taxonomy" id="157466"/>
    <lineage>
        <taxon>Bacteria</taxon>
        <taxon>Bacillati</taxon>
        <taxon>Armatimonadota</taxon>
        <taxon>environmental samples</taxon>
    </lineage>
</organism>
<protein>
    <submittedName>
        <fullName evidence="1">Uncharacterized protein</fullName>
    </submittedName>
</protein>
<proteinExistence type="predicted"/>
<accession>A0A6J4H5D0</accession>
<reference evidence="1" key="1">
    <citation type="submission" date="2020-02" db="EMBL/GenBank/DDBJ databases">
        <authorList>
            <person name="Meier V. D."/>
        </authorList>
    </citation>
    <scope>NUCLEOTIDE SEQUENCE</scope>
    <source>
        <strain evidence="1">AVDCRST_MAG63</strain>
    </source>
</reference>